<evidence type="ECO:0000313" key="2">
    <source>
        <dbReference type="Proteomes" id="UP000479000"/>
    </source>
</evidence>
<dbReference type="Proteomes" id="UP000479000">
    <property type="component" value="Unassembled WGS sequence"/>
</dbReference>
<proteinExistence type="predicted"/>
<sequence length="95" mass="10649">MSGSIAITNLAVKQKFIFKKFIVSSTRGEPLVVKLDRKWNKSHLPVSTRFQNHTFWIVSSYKPVEVRTTSLLLGLSVLLPRTTSVVVSGWTSLST</sequence>
<name>A0A6H5HLM6_9HEMI</name>
<evidence type="ECO:0000313" key="1">
    <source>
        <dbReference type="EMBL" id="CAB0018576.1"/>
    </source>
</evidence>
<dbReference type="AlphaFoldDB" id="A0A6H5HLM6"/>
<feature type="non-terminal residue" evidence="1">
    <location>
        <position position="95"/>
    </location>
</feature>
<organism evidence="1 2">
    <name type="scientific">Nesidiocoris tenuis</name>
    <dbReference type="NCBI Taxonomy" id="355587"/>
    <lineage>
        <taxon>Eukaryota</taxon>
        <taxon>Metazoa</taxon>
        <taxon>Ecdysozoa</taxon>
        <taxon>Arthropoda</taxon>
        <taxon>Hexapoda</taxon>
        <taxon>Insecta</taxon>
        <taxon>Pterygota</taxon>
        <taxon>Neoptera</taxon>
        <taxon>Paraneoptera</taxon>
        <taxon>Hemiptera</taxon>
        <taxon>Heteroptera</taxon>
        <taxon>Panheteroptera</taxon>
        <taxon>Cimicomorpha</taxon>
        <taxon>Miridae</taxon>
        <taxon>Dicyphina</taxon>
        <taxon>Nesidiocoris</taxon>
    </lineage>
</organism>
<gene>
    <name evidence="1" type="ORF">NTEN_LOCUS22409</name>
</gene>
<keyword evidence="2" id="KW-1185">Reference proteome</keyword>
<protein>
    <submittedName>
        <fullName evidence="1">Uncharacterized protein</fullName>
    </submittedName>
</protein>
<accession>A0A6H5HLM6</accession>
<reference evidence="1 2" key="1">
    <citation type="submission" date="2020-02" db="EMBL/GenBank/DDBJ databases">
        <authorList>
            <person name="Ferguson B K."/>
        </authorList>
    </citation>
    <scope>NUCLEOTIDE SEQUENCE [LARGE SCALE GENOMIC DNA]</scope>
</reference>
<dbReference type="EMBL" id="CADCXU010033008">
    <property type="protein sequence ID" value="CAB0018576.1"/>
    <property type="molecule type" value="Genomic_DNA"/>
</dbReference>